<evidence type="ECO:0000313" key="1">
    <source>
        <dbReference type="EMBL" id="AQS55477.1"/>
    </source>
</evidence>
<evidence type="ECO:0008006" key="3">
    <source>
        <dbReference type="Google" id="ProtNLM"/>
    </source>
</evidence>
<dbReference type="RefSeq" id="WP_077719334.1">
    <property type="nucleotide sequence ID" value="NZ_CP019699.1"/>
</dbReference>
<protein>
    <recommendedName>
        <fullName evidence="3">DUF1885 domain-containing protein</fullName>
    </recommendedName>
</protein>
<dbReference type="Pfam" id="PF08968">
    <property type="entry name" value="DUF1885"/>
    <property type="match status" value="1"/>
</dbReference>
<dbReference type="KEGG" id="ntr:B0W44_06435"/>
<gene>
    <name evidence="1" type="ORF">B0W44_06435</name>
</gene>
<dbReference type="InterPro" id="IPR015062">
    <property type="entry name" value="DUF1885"/>
</dbReference>
<name>A0A1U9K5Z2_9BACL</name>
<evidence type="ECO:0000313" key="2">
    <source>
        <dbReference type="Proteomes" id="UP000188603"/>
    </source>
</evidence>
<dbReference type="InterPro" id="IPR036294">
    <property type="entry name" value="Rbstp2229-like_sf"/>
</dbReference>
<reference evidence="1 2" key="1">
    <citation type="journal article" date="2015" name="Int. J. Syst. Evol. Microbiol.">
        <title>Novibacillus thermophilus gen. nov., sp. nov., a Gram-staining-negative and moderately thermophilic member of the family Thermoactinomycetaceae.</title>
        <authorList>
            <person name="Yang G."/>
            <person name="Chen J."/>
            <person name="Zhou S."/>
        </authorList>
    </citation>
    <scope>NUCLEOTIDE SEQUENCE [LARGE SCALE GENOMIC DNA]</scope>
    <source>
        <strain evidence="1 2">SG-1</strain>
    </source>
</reference>
<dbReference type="AlphaFoldDB" id="A0A1U9K5Z2"/>
<dbReference type="OrthoDB" id="2966171at2"/>
<dbReference type="Proteomes" id="UP000188603">
    <property type="component" value="Chromosome"/>
</dbReference>
<dbReference type="Gene3D" id="1.20.5.850">
    <property type="entry name" value="Rbstp2229 protein"/>
    <property type="match status" value="1"/>
</dbReference>
<dbReference type="SUPFAM" id="SSF111171">
    <property type="entry name" value="Rbstp2229 protein"/>
    <property type="match status" value="1"/>
</dbReference>
<dbReference type="EMBL" id="CP019699">
    <property type="protein sequence ID" value="AQS55477.1"/>
    <property type="molecule type" value="Genomic_DNA"/>
</dbReference>
<sequence>MPQSAYIKLVEGSTQKEITLEEVKQKFERYIEQTGYTGSQLNWSYTDAAFPYTIEEPPEGRGKWFYLKSKDPNRYKGLIVGIGREPAATGDDTTHGASPSGENSEIHYIQIVLPDDAEHGDKSKGNEFSKYLAKQFQAELHLFNGRVMYFYPIK</sequence>
<proteinExistence type="predicted"/>
<keyword evidence="2" id="KW-1185">Reference proteome</keyword>
<accession>A0A1U9K5Z2</accession>
<organism evidence="1 2">
    <name type="scientific">Novibacillus thermophilus</name>
    <dbReference type="NCBI Taxonomy" id="1471761"/>
    <lineage>
        <taxon>Bacteria</taxon>
        <taxon>Bacillati</taxon>
        <taxon>Bacillota</taxon>
        <taxon>Bacilli</taxon>
        <taxon>Bacillales</taxon>
        <taxon>Thermoactinomycetaceae</taxon>
        <taxon>Novibacillus</taxon>
    </lineage>
</organism>
<dbReference type="Gene3D" id="3.30.310.120">
    <property type="entry name" value="Rbstp2229 like protein"/>
    <property type="match status" value="1"/>
</dbReference>